<dbReference type="WBParaSite" id="HNAJ_0000081001-mRNA-1">
    <property type="protein sequence ID" value="HNAJ_0000081001-mRNA-1"/>
    <property type="gene ID" value="HNAJ_0000081001"/>
</dbReference>
<organism evidence="4">
    <name type="scientific">Rodentolepis nana</name>
    <name type="common">Dwarf tapeworm</name>
    <name type="synonym">Hymenolepis nana</name>
    <dbReference type="NCBI Taxonomy" id="102285"/>
    <lineage>
        <taxon>Eukaryota</taxon>
        <taxon>Metazoa</taxon>
        <taxon>Spiralia</taxon>
        <taxon>Lophotrochozoa</taxon>
        <taxon>Platyhelminthes</taxon>
        <taxon>Cestoda</taxon>
        <taxon>Eucestoda</taxon>
        <taxon>Cyclophyllidea</taxon>
        <taxon>Hymenolepididae</taxon>
        <taxon>Rodentolepis</taxon>
    </lineage>
</organism>
<evidence type="ECO:0000313" key="3">
    <source>
        <dbReference type="Proteomes" id="UP000278807"/>
    </source>
</evidence>
<reference evidence="4" key="1">
    <citation type="submission" date="2017-02" db="UniProtKB">
        <authorList>
            <consortium name="WormBaseParasite"/>
        </authorList>
    </citation>
    <scope>IDENTIFICATION</scope>
</reference>
<evidence type="ECO:0000313" key="4">
    <source>
        <dbReference type="WBParaSite" id="HNAJ_0000081001-mRNA-1"/>
    </source>
</evidence>
<evidence type="ECO:0000256" key="1">
    <source>
        <dbReference type="SAM" id="MobiDB-lite"/>
    </source>
</evidence>
<protein>
    <submittedName>
        <fullName evidence="2 4">Uncharacterized protein</fullName>
    </submittedName>
</protein>
<proteinExistence type="predicted"/>
<feature type="region of interest" description="Disordered" evidence="1">
    <location>
        <begin position="74"/>
        <end position="99"/>
    </location>
</feature>
<dbReference type="EMBL" id="UZAE01000256">
    <property type="protein sequence ID" value="VDN96669.1"/>
    <property type="molecule type" value="Genomic_DNA"/>
</dbReference>
<dbReference type="Proteomes" id="UP000278807">
    <property type="component" value="Unassembled WGS sequence"/>
</dbReference>
<accession>A0A0R3T1P7</accession>
<keyword evidence="3" id="KW-1185">Reference proteome</keyword>
<sequence>MPSKRKKIKDSIIPPLDFVGSLPSEKIPINDEYIPCTANYPRVRTIASENQPPWIRPHFDYSGFVKQPSQSVRAFKDDIPPPRKRKSKSIIGPLNFSSDGTPTKVKSFRTFKTQGNCPLFPLVTPDPIRRDAKILVPESPER</sequence>
<dbReference type="OrthoDB" id="6268372at2759"/>
<name>A0A0R3T1P7_RODNA</name>
<gene>
    <name evidence="2" type="ORF">HNAJ_LOCUS810</name>
</gene>
<reference evidence="2 3" key="2">
    <citation type="submission" date="2018-11" db="EMBL/GenBank/DDBJ databases">
        <authorList>
            <consortium name="Pathogen Informatics"/>
        </authorList>
    </citation>
    <scope>NUCLEOTIDE SEQUENCE [LARGE SCALE GENOMIC DNA]</scope>
</reference>
<dbReference type="AlphaFoldDB" id="A0A0R3T1P7"/>
<evidence type="ECO:0000313" key="2">
    <source>
        <dbReference type="EMBL" id="VDN96669.1"/>
    </source>
</evidence>